<dbReference type="PANTHER" id="PTHR12975">
    <property type="entry name" value="TRANSPORT PROTEIN TRAPP"/>
    <property type="match status" value="1"/>
</dbReference>
<dbReference type="GO" id="GO:1990072">
    <property type="term" value="C:TRAPPIII protein complex"/>
    <property type="evidence" value="ECO:0007669"/>
    <property type="project" value="TreeGrafter"/>
</dbReference>
<dbReference type="Pfam" id="PF24544">
    <property type="entry name" value="Ig_TPPC8_2nd"/>
    <property type="match status" value="1"/>
</dbReference>
<comment type="caution">
    <text evidence="3">The sequence shown here is derived from an EMBL/GenBank/DDBJ whole genome shotgun (WGS) entry which is preliminary data.</text>
</comment>
<reference evidence="3" key="1">
    <citation type="submission" date="2022-11" db="EMBL/GenBank/DDBJ databases">
        <authorList>
            <person name="Kikuchi T."/>
        </authorList>
    </citation>
    <scope>NUCLEOTIDE SEQUENCE</scope>
    <source>
        <strain evidence="3">PS1010</strain>
    </source>
</reference>
<proteinExistence type="predicted"/>
<dbReference type="Proteomes" id="UP001152747">
    <property type="component" value="Unassembled WGS sequence"/>
</dbReference>
<dbReference type="InterPro" id="IPR018247">
    <property type="entry name" value="EF_Hand_1_Ca_BS"/>
</dbReference>
<dbReference type="AlphaFoldDB" id="A0A9P1I4Y1"/>
<evidence type="ECO:0000313" key="4">
    <source>
        <dbReference type="Proteomes" id="UP001152747"/>
    </source>
</evidence>
<dbReference type="InterPro" id="IPR058541">
    <property type="entry name" value="Ig_TPPC8_1st"/>
</dbReference>
<dbReference type="PANTHER" id="PTHR12975:SF6">
    <property type="entry name" value="TRAFFICKING PROTEIN PARTICLE COMPLEX SUBUNIT 8"/>
    <property type="match status" value="1"/>
</dbReference>
<evidence type="ECO:0000259" key="2">
    <source>
        <dbReference type="Pfam" id="PF24545"/>
    </source>
</evidence>
<dbReference type="Pfam" id="PF12739">
    <property type="entry name" value="TRAPPC-Trs85"/>
    <property type="match status" value="1"/>
</dbReference>
<gene>
    <name evidence="3" type="ORF">CAMP_LOCUS340</name>
</gene>
<keyword evidence="4" id="KW-1185">Reference proteome</keyword>
<dbReference type="EMBL" id="CANHGI010000001">
    <property type="protein sequence ID" value="CAI5437703.1"/>
    <property type="molecule type" value="Genomic_DNA"/>
</dbReference>
<evidence type="ECO:0000313" key="3">
    <source>
        <dbReference type="EMBL" id="CAI5437703.1"/>
    </source>
</evidence>
<feature type="domain" description="TPPC8 second Ig-like" evidence="1">
    <location>
        <begin position="818"/>
        <end position="922"/>
    </location>
</feature>
<accession>A0A9P1I4Y1</accession>
<evidence type="ECO:0000259" key="1">
    <source>
        <dbReference type="Pfam" id="PF24544"/>
    </source>
</evidence>
<feature type="domain" description="TPPC8 first Ig-like" evidence="2">
    <location>
        <begin position="628"/>
        <end position="812"/>
    </location>
</feature>
<organism evidence="3 4">
    <name type="scientific">Caenorhabditis angaria</name>
    <dbReference type="NCBI Taxonomy" id="860376"/>
    <lineage>
        <taxon>Eukaryota</taxon>
        <taxon>Metazoa</taxon>
        <taxon>Ecdysozoa</taxon>
        <taxon>Nematoda</taxon>
        <taxon>Chromadorea</taxon>
        <taxon>Rhabditida</taxon>
        <taxon>Rhabditina</taxon>
        <taxon>Rhabditomorpha</taxon>
        <taxon>Rhabditoidea</taxon>
        <taxon>Rhabditidae</taxon>
        <taxon>Peloderinae</taxon>
        <taxon>Caenorhabditis</taxon>
    </lineage>
</organism>
<dbReference type="Pfam" id="PF24545">
    <property type="entry name" value="Ig_TPPC8_1st"/>
    <property type="match status" value="1"/>
</dbReference>
<name>A0A9P1I4Y1_9PELO</name>
<sequence length="1225" mass="138376">MAQPLIALIASSNAQSIAVSRGFKSLSHLLYPFSSHETNVRDPVNNRTINHKVRLDIRDISNDGHLLTLSVLPYVLIQALKSANDSISAIESFKNVLIRWAEPSEHESFGAYLACFFVISTNDENAMGELSKMIQTQQTLYNSASTLMIPPYCCSPKWNTEHSKTLKHFILLHDSSKFENSTKRDEIYNQMCSIYGTDNCQVLQLNSSTEDSSKCWNEIDELNDILNRGLEEAMKQASSPTSPNSISSTSVSTISVPFSSSNVSKQAAESVFWKNSEKRFSSEDAENCRSIIKKFTTTCLSPFIEKEMRNLMEQVGNRRGLIGKGLAIGMKKWFGNGTSQTNLPLAAASYAWDSPEMLTRRLADLAYIFGNYQFAYQQYRTLKKDFEADQAMIAHSLAAEMCAVALHMAEPYMNPKNFPVRYLDESLSHLLNNSAKYSFIMRCAFNAKQILSDLSCYKEAATILSRLSSIEGDHLVAVSQLLAAISFENSGMHRKSSFYRVLAANRFSNAGIHNLAFDCYRLALPNFNEEHWGVLDEHLSMKLLIEGEKAGVMNSKMAMECVRRLIVVCSKLNESQQIDRLKKIIHVIDAYADPNEPIRIDLPKVDMNGIKVIYGERPMWNEIDDDENRHINSDEWIAIERAAHHTIFTSSTPFRGMQLVSDCYSDNQKIRETPIGERYRVIIDLSNPLNIPLNLRNVKLAVSSESNNEYDVGELAELQIQEKETKTIELYVFPRIAATNGSFKVTALVFKMVENGKMIDCQIPLECKGKRLNKTSKQQKAKMYAIDERLSANISQKPWPLLEFRIQKHPTKQVAFIDQAMRYQIEIENIGKENIVSTCLATNGYDRVCCGIIEDGKRVDVPLKLAVNNNQLATFSFGENILKIGEKRTIFIDIRASESSKILALLFGYRGENGVMREWRKVVDVERIPLLHVESNLLDEQTGTFSLQMSNRLSSSQAALSRVEVLRIRSSRNSSLEIISKRQKIEVESEQNDTIVLKMSRSSGANDLWLGEMIETPPNWPPPAAPLMNDIYNNQENVKKNVERKIGVLWKANIVNNDGQVCSIIGESFVDDPFDKEGAIHPDDDVIAHPSKLRISCDTIRDISHDFSSSKIAELPIKIHVQNIDSINRKASITLRYVSKIREAVEGIHLIPPENRQQLWVDRPVRRINLEGKERKEIVMKVRMANASVYDVVGANNLVIDAIFDGSDEKFTYTVPSILSVVKSI</sequence>
<dbReference type="OrthoDB" id="203724at2759"/>
<dbReference type="InterPro" id="IPR024420">
    <property type="entry name" value="TRAPP_III_complex_Trs85"/>
</dbReference>
<dbReference type="InterPro" id="IPR058538">
    <property type="entry name" value="Ig_TPPC8_2nd"/>
</dbReference>
<dbReference type="PROSITE" id="PS00018">
    <property type="entry name" value="EF_HAND_1"/>
    <property type="match status" value="1"/>
</dbReference>
<protein>
    <submittedName>
        <fullName evidence="3">Uncharacterized protein</fullName>
    </submittedName>
</protein>